<evidence type="ECO:0000256" key="6">
    <source>
        <dbReference type="ARBA" id="ARBA00023015"/>
    </source>
</evidence>
<dbReference type="RefSeq" id="WP_013273066.1">
    <property type="nucleotide sequence ID" value="NC_014376.1"/>
</dbReference>
<evidence type="ECO:0000256" key="1">
    <source>
        <dbReference type="ARBA" id="ARBA00004496"/>
    </source>
</evidence>
<dbReference type="GO" id="GO:0043565">
    <property type="term" value="F:sequence-specific DNA binding"/>
    <property type="evidence" value="ECO:0007669"/>
    <property type="project" value="InterPro"/>
</dbReference>
<dbReference type="InterPro" id="IPR020449">
    <property type="entry name" value="Tscrpt_reg_AraC-type_HTH"/>
</dbReference>
<evidence type="ECO:0000256" key="4">
    <source>
        <dbReference type="ARBA" id="ARBA00022553"/>
    </source>
</evidence>
<proteinExistence type="predicted"/>
<gene>
    <name evidence="13" type="ordered locus">Closa_2408</name>
</gene>
<evidence type="ECO:0000256" key="3">
    <source>
        <dbReference type="ARBA" id="ARBA00022490"/>
    </source>
</evidence>
<reference evidence="13" key="1">
    <citation type="submission" date="2010-07" db="EMBL/GenBank/DDBJ databases">
        <title>Complete sequence of Clostridium saccharolyticum WM1.</title>
        <authorList>
            <consortium name="US DOE Joint Genome Institute"/>
            <person name="Lucas S."/>
            <person name="Copeland A."/>
            <person name="Lapidus A."/>
            <person name="Cheng J.-F."/>
            <person name="Bruce D."/>
            <person name="Goodwin L."/>
            <person name="Pitluck S."/>
            <person name="Chertkov O."/>
            <person name="Detter J.C."/>
            <person name="Han C."/>
            <person name="Tapia R."/>
            <person name="Land M."/>
            <person name="Hauser L."/>
            <person name="Chang Y.-J."/>
            <person name="Jeffries C."/>
            <person name="Kyrpides N."/>
            <person name="Ivanova N."/>
            <person name="Mikhailova N."/>
            <person name="Mouttaki H."/>
            <person name="Lin L."/>
            <person name="Zhou J."/>
            <person name="Hemme C.L."/>
            <person name="Woyke T."/>
        </authorList>
    </citation>
    <scope>NUCLEOTIDE SEQUENCE [LARGE SCALE GENOMIC DNA]</scope>
    <source>
        <strain evidence="13">WM1</strain>
    </source>
</reference>
<dbReference type="HOGENOM" id="CLU_000445_5_0_9"/>
<sequence>MYKLLVVEDEKSIAYGIANSIEWEKWGFVISGVCSNGIEALEQIKKDKPHVVLSDIRMPEMDGVELMQHLNQHYPEIKIIILSGYNDFEYLQMSIKNRVMEYLLKPTDLDEFEVTFRKIKERLDEEGKKELEERELKSSYEESKSLKLRRKYNALIKGYGYHEEEMEEEFFRQGEKWYGVVMIHLEVPGTKDKNAFYQDQMKVEKILNERASKDGINGTYIWNFEEKITGILSTGVEPLEEELYSYAKQMAESVLGESGISIYAGISNFYTDFQMLPQCYEQAKCCVSQKIYSEGKNLVMTYKEIQEADFDYYAVSFDTGQILKEIMEQEENKAEDILDGIFSEFKGKMILDYDYINRLGLELLFNLSRALLRYGVRLEKVMKKLDCTYTGIYSLKSLKEKKEFLSRILREVSREMAGMRGEWRSQSSLAQKIKEIVDEEYDSNQISLEYVGAKVHKNSAYISKIFKNEFGCNFSDYIITKRLEKSRELLADPGRKIYEISQELGWADVSNYIKLFKKKYGISPKEYRNILQPEGGSGEKDNDNE</sequence>
<dbReference type="PROSITE" id="PS50110">
    <property type="entry name" value="RESPONSE_REGULATORY"/>
    <property type="match status" value="1"/>
</dbReference>
<dbReference type="GO" id="GO:0005737">
    <property type="term" value="C:cytoplasm"/>
    <property type="evidence" value="ECO:0007669"/>
    <property type="project" value="UniProtKB-SubCell"/>
</dbReference>
<evidence type="ECO:0000256" key="8">
    <source>
        <dbReference type="ARBA" id="ARBA00023163"/>
    </source>
</evidence>
<dbReference type="InterPro" id="IPR018060">
    <property type="entry name" value="HTH_AraC"/>
</dbReference>
<dbReference type="InterPro" id="IPR009057">
    <property type="entry name" value="Homeodomain-like_sf"/>
</dbReference>
<dbReference type="PANTHER" id="PTHR42713:SF3">
    <property type="entry name" value="TRANSCRIPTIONAL REGULATORY PROTEIN HPTR"/>
    <property type="match status" value="1"/>
</dbReference>
<dbReference type="OrthoDB" id="9794370at2"/>
<dbReference type="KEGG" id="csh:Closa_2408"/>
<keyword evidence="4 10" id="KW-0597">Phosphoprotein</keyword>
<dbReference type="PANTHER" id="PTHR42713">
    <property type="entry name" value="HISTIDINE KINASE-RELATED"/>
    <property type="match status" value="1"/>
</dbReference>
<keyword evidence="6" id="KW-0805">Transcription regulation</keyword>
<dbReference type="eggNOG" id="COG4753">
    <property type="taxonomic scope" value="Bacteria"/>
</dbReference>
<dbReference type="CDD" id="cd17536">
    <property type="entry name" value="REC_YesN-like"/>
    <property type="match status" value="1"/>
</dbReference>
<dbReference type="PRINTS" id="PR00032">
    <property type="entry name" value="HTHARAC"/>
</dbReference>
<dbReference type="Gene3D" id="1.10.10.60">
    <property type="entry name" value="Homeodomain-like"/>
    <property type="match status" value="2"/>
</dbReference>
<keyword evidence="14" id="KW-1185">Reference proteome</keyword>
<evidence type="ECO:0000256" key="5">
    <source>
        <dbReference type="ARBA" id="ARBA00023012"/>
    </source>
</evidence>
<dbReference type="SUPFAM" id="SSF46689">
    <property type="entry name" value="Homeodomain-like"/>
    <property type="match status" value="1"/>
</dbReference>
<keyword evidence="8" id="KW-0804">Transcription</keyword>
<comment type="subcellular location">
    <subcellularLocation>
        <location evidence="1">Cytoplasm</location>
    </subcellularLocation>
</comment>
<dbReference type="PROSITE" id="PS01124">
    <property type="entry name" value="HTH_ARAC_FAMILY_2"/>
    <property type="match status" value="1"/>
</dbReference>
<feature type="domain" description="Response regulatory" evidence="12">
    <location>
        <begin position="3"/>
        <end position="120"/>
    </location>
</feature>
<evidence type="ECO:0000256" key="9">
    <source>
        <dbReference type="ARBA" id="ARBA00024867"/>
    </source>
</evidence>
<dbReference type="GO" id="GO:0003700">
    <property type="term" value="F:DNA-binding transcription factor activity"/>
    <property type="evidence" value="ECO:0007669"/>
    <property type="project" value="InterPro"/>
</dbReference>
<feature type="modified residue" description="4-aspartylphosphate" evidence="10">
    <location>
        <position position="55"/>
    </location>
</feature>
<comment type="function">
    <text evidence="9">May play the central regulatory role in sporulation. It may be an element of the effector pathway responsible for the activation of sporulation genes in response to nutritional stress. Spo0A may act in concert with spo0H (a sigma factor) to control the expression of some genes that are critical to the sporulation process.</text>
</comment>
<dbReference type="InterPro" id="IPR051552">
    <property type="entry name" value="HptR"/>
</dbReference>
<evidence type="ECO:0000256" key="7">
    <source>
        <dbReference type="ARBA" id="ARBA00023125"/>
    </source>
</evidence>
<dbReference type="Gene3D" id="3.40.50.2300">
    <property type="match status" value="1"/>
</dbReference>
<dbReference type="EMBL" id="CP002109">
    <property type="protein sequence ID" value="ADL04980.1"/>
    <property type="molecule type" value="Genomic_DNA"/>
</dbReference>
<dbReference type="Pfam" id="PF12833">
    <property type="entry name" value="HTH_18"/>
    <property type="match status" value="1"/>
</dbReference>
<accession>D9R4B0</accession>
<dbReference type="Pfam" id="PF00072">
    <property type="entry name" value="Response_reg"/>
    <property type="match status" value="1"/>
</dbReference>
<dbReference type="InterPro" id="IPR001789">
    <property type="entry name" value="Sig_transdc_resp-reg_receiver"/>
</dbReference>
<evidence type="ECO:0000259" key="12">
    <source>
        <dbReference type="PROSITE" id="PS50110"/>
    </source>
</evidence>
<evidence type="ECO:0000259" key="11">
    <source>
        <dbReference type="PROSITE" id="PS01124"/>
    </source>
</evidence>
<dbReference type="InterPro" id="IPR011006">
    <property type="entry name" value="CheY-like_superfamily"/>
</dbReference>
<dbReference type="SMART" id="SM00342">
    <property type="entry name" value="HTH_ARAC"/>
    <property type="match status" value="1"/>
</dbReference>
<keyword evidence="5" id="KW-0902">Two-component regulatory system</keyword>
<dbReference type="PaxDb" id="610130-Closa_2408"/>
<organism evidence="13 14">
    <name type="scientific">Lacrimispora saccharolytica (strain ATCC 35040 / DSM 2544 / NRCC 2533 / WM1)</name>
    <name type="common">Clostridium saccharolyticum</name>
    <dbReference type="NCBI Taxonomy" id="610130"/>
    <lineage>
        <taxon>Bacteria</taxon>
        <taxon>Bacillati</taxon>
        <taxon>Bacillota</taxon>
        <taxon>Clostridia</taxon>
        <taxon>Lachnospirales</taxon>
        <taxon>Lachnospiraceae</taxon>
        <taxon>Lacrimispora</taxon>
    </lineage>
</organism>
<dbReference type="SMART" id="SM00448">
    <property type="entry name" value="REC"/>
    <property type="match status" value="1"/>
</dbReference>
<dbReference type="eggNOG" id="COG2207">
    <property type="taxonomic scope" value="Bacteria"/>
</dbReference>
<dbReference type="AlphaFoldDB" id="D9R4B0"/>
<evidence type="ECO:0000313" key="13">
    <source>
        <dbReference type="EMBL" id="ADL04980.1"/>
    </source>
</evidence>
<evidence type="ECO:0000256" key="10">
    <source>
        <dbReference type="PROSITE-ProRule" id="PRU00169"/>
    </source>
</evidence>
<keyword evidence="7" id="KW-0238">DNA-binding</keyword>
<keyword evidence="3" id="KW-0963">Cytoplasm</keyword>
<dbReference type="SUPFAM" id="SSF52172">
    <property type="entry name" value="CheY-like"/>
    <property type="match status" value="1"/>
</dbReference>
<evidence type="ECO:0000256" key="2">
    <source>
        <dbReference type="ARBA" id="ARBA00018672"/>
    </source>
</evidence>
<protein>
    <recommendedName>
        <fullName evidence="2">Stage 0 sporulation protein A homolog</fullName>
    </recommendedName>
</protein>
<dbReference type="GO" id="GO:0000160">
    <property type="term" value="P:phosphorelay signal transduction system"/>
    <property type="evidence" value="ECO:0007669"/>
    <property type="project" value="UniProtKB-KW"/>
</dbReference>
<evidence type="ECO:0000313" key="14">
    <source>
        <dbReference type="Proteomes" id="UP000001662"/>
    </source>
</evidence>
<dbReference type="STRING" id="610130.Closa_2408"/>
<name>D9R4B0_LACSW</name>
<dbReference type="Proteomes" id="UP000001662">
    <property type="component" value="Chromosome"/>
</dbReference>
<feature type="domain" description="HTH araC/xylS-type" evidence="11">
    <location>
        <begin position="431"/>
        <end position="530"/>
    </location>
</feature>